<accession>A0A315Y7C9</accession>
<gene>
    <name evidence="2" type="ORF">MBBTH_17340</name>
</gene>
<dbReference type="Proteomes" id="UP000251717">
    <property type="component" value="Unassembled WGS sequence"/>
</dbReference>
<keyword evidence="1" id="KW-0812">Transmembrane</keyword>
<dbReference type="RefSeq" id="WP_116592645.1">
    <property type="nucleotide sequence ID" value="NZ_MZGS01000027.1"/>
</dbReference>
<dbReference type="EMBL" id="MZGS01000027">
    <property type="protein sequence ID" value="PWB85470.1"/>
    <property type="molecule type" value="Genomic_DNA"/>
</dbReference>
<reference evidence="2 3" key="1">
    <citation type="submission" date="2017-03" db="EMBL/GenBank/DDBJ databases">
        <title>Genome sequence of Methanobrevibacter thaueri.</title>
        <authorList>
            <person name="Poehlein A."/>
            <person name="Seedorf H."/>
            <person name="Daniel R."/>
        </authorList>
    </citation>
    <scope>NUCLEOTIDE SEQUENCE [LARGE SCALE GENOMIC DNA]</scope>
    <source>
        <strain evidence="2 3">DSM 11995</strain>
    </source>
</reference>
<feature type="transmembrane region" description="Helical" evidence="1">
    <location>
        <begin position="55"/>
        <end position="72"/>
    </location>
</feature>
<evidence type="ECO:0008006" key="4">
    <source>
        <dbReference type="Google" id="ProtNLM"/>
    </source>
</evidence>
<evidence type="ECO:0000256" key="1">
    <source>
        <dbReference type="SAM" id="Phobius"/>
    </source>
</evidence>
<proteinExistence type="predicted"/>
<evidence type="ECO:0000313" key="3">
    <source>
        <dbReference type="Proteomes" id="UP000251717"/>
    </source>
</evidence>
<keyword evidence="1" id="KW-0472">Membrane</keyword>
<dbReference type="AlphaFoldDB" id="A0A315Y7C9"/>
<comment type="caution">
    <text evidence="2">The sequence shown here is derived from an EMBL/GenBank/DDBJ whole genome shotgun (WGS) entry which is preliminary data.</text>
</comment>
<organism evidence="2 3">
    <name type="scientific">Methanobrevibacter thaueri</name>
    <dbReference type="NCBI Taxonomy" id="190975"/>
    <lineage>
        <taxon>Archaea</taxon>
        <taxon>Methanobacteriati</taxon>
        <taxon>Methanobacteriota</taxon>
        <taxon>Methanomada group</taxon>
        <taxon>Methanobacteria</taxon>
        <taxon>Methanobacteriales</taxon>
        <taxon>Methanobacteriaceae</taxon>
        <taxon>Methanobrevibacter</taxon>
    </lineage>
</organism>
<sequence length="338" mass="39653">MNQTDEFYEDMEKCEIPLTHIEKGITDPTLKPIDELYGAADVLSVENAKKHQRNLWLLSFFGTLVAIFFLLYDEAELHWLIFGCIMVILIIFYINKLAERTECHRKYLQYRLLAESLRVQYFLSKAGIDKNVGDIMPWFVKKDVPWIREVLKTVPPVNTNEKRHIINCWIRDQMKYHQKALNRTTIQKQRDKRISRRVLYITLATYIIALLFEIYVFATPGEIHYNLLAPVLKTLNDWGIMLSYSQTEMIRAILKIILGTMSAATLFTGSYYGKMSLSLTIEDHRRMAMLYEKAENKIVQNGGEENEDLILSLAHEFLIENSTWYAYQKKNQPSLTFE</sequence>
<name>A0A315Y7C9_9EURY</name>
<feature type="transmembrane region" description="Helical" evidence="1">
    <location>
        <begin position="78"/>
        <end position="98"/>
    </location>
</feature>
<evidence type="ECO:0000313" key="2">
    <source>
        <dbReference type="EMBL" id="PWB85470.1"/>
    </source>
</evidence>
<feature type="transmembrane region" description="Helical" evidence="1">
    <location>
        <begin position="198"/>
        <end position="218"/>
    </location>
</feature>
<dbReference type="OrthoDB" id="78394at2157"/>
<keyword evidence="3" id="KW-1185">Reference proteome</keyword>
<protein>
    <recommendedName>
        <fullName evidence="4">SMODS and SLOG-associating 2TM effector domain-containing protein</fullName>
    </recommendedName>
</protein>
<feature type="transmembrane region" description="Helical" evidence="1">
    <location>
        <begin position="252"/>
        <end position="272"/>
    </location>
</feature>
<keyword evidence="1" id="KW-1133">Transmembrane helix</keyword>